<evidence type="ECO:0000256" key="4">
    <source>
        <dbReference type="ARBA" id="ARBA00022692"/>
    </source>
</evidence>
<accession>A0A7M5WJX4</accession>
<evidence type="ECO:0000313" key="8">
    <source>
        <dbReference type="EnsemblMetazoa" id="CLYHEMP005933.1"/>
    </source>
</evidence>
<dbReference type="OrthoDB" id="63113at2759"/>
<name>A0A7M5WJX4_9CNID</name>
<protein>
    <recommendedName>
        <fullName evidence="7">PRA1 family protein</fullName>
    </recommendedName>
</protein>
<keyword evidence="5 7" id="KW-1133">Transmembrane helix</keyword>
<keyword evidence="9" id="KW-1185">Reference proteome</keyword>
<feature type="transmembrane region" description="Helical" evidence="7">
    <location>
        <begin position="131"/>
        <end position="148"/>
    </location>
</feature>
<dbReference type="EnsemblMetazoa" id="CLYHEMT005933.1">
    <property type="protein sequence ID" value="CLYHEMP005933.1"/>
    <property type="gene ID" value="CLYHEMG005933"/>
</dbReference>
<dbReference type="AlphaFoldDB" id="A0A7M5WJX4"/>
<organism evidence="8 9">
    <name type="scientific">Clytia hemisphaerica</name>
    <dbReference type="NCBI Taxonomy" id="252671"/>
    <lineage>
        <taxon>Eukaryota</taxon>
        <taxon>Metazoa</taxon>
        <taxon>Cnidaria</taxon>
        <taxon>Hydrozoa</taxon>
        <taxon>Hydroidolina</taxon>
        <taxon>Leptothecata</taxon>
        <taxon>Obeliida</taxon>
        <taxon>Clytiidae</taxon>
        <taxon>Clytia</taxon>
    </lineage>
</organism>
<dbReference type="Proteomes" id="UP000594262">
    <property type="component" value="Unplaced"/>
</dbReference>
<dbReference type="PANTHER" id="PTHR19317">
    <property type="entry name" value="PRENYLATED RAB ACCEPTOR 1-RELATED"/>
    <property type="match status" value="1"/>
</dbReference>
<comment type="similarity">
    <text evidence="3 7">Belongs to the PRA1 family.</text>
</comment>
<dbReference type="GO" id="GO:0005794">
    <property type="term" value="C:Golgi apparatus"/>
    <property type="evidence" value="ECO:0007669"/>
    <property type="project" value="TreeGrafter"/>
</dbReference>
<evidence type="ECO:0000256" key="5">
    <source>
        <dbReference type="ARBA" id="ARBA00022989"/>
    </source>
</evidence>
<dbReference type="RefSeq" id="XP_066935365.1">
    <property type="nucleotide sequence ID" value="XM_067079264.1"/>
</dbReference>
<feature type="transmembrane region" description="Helical" evidence="7">
    <location>
        <begin position="154"/>
        <end position="175"/>
    </location>
</feature>
<keyword evidence="4 7" id="KW-0812">Transmembrane</keyword>
<dbReference type="Pfam" id="PF03208">
    <property type="entry name" value="PRA1"/>
    <property type="match status" value="1"/>
</dbReference>
<evidence type="ECO:0000256" key="1">
    <source>
        <dbReference type="ARBA" id="ARBA00004141"/>
    </source>
</evidence>
<evidence type="ECO:0000256" key="7">
    <source>
        <dbReference type="RuleBase" id="RU363107"/>
    </source>
</evidence>
<dbReference type="PANTHER" id="PTHR19317:SF0">
    <property type="entry name" value="PRENYLATED RAB ACCEPTOR PROTEIN 1"/>
    <property type="match status" value="1"/>
</dbReference>
<evidence type="ECO:0000256" key="6">
    <source>
        <dbReference type="ARBA" id="ARBA00023136"/>
    </source>
</evidence>
<feature type="transmembrane region" description="Helical" evidence="7">
    <location>
        <begin position="80"/>
        <end position="111"/>
    </location>
</feature>
<evidence type="ECO:0000256" key="3">
    <source>
        <dbReference type="ARBA" id="ARBA00006483"/>
    </source>
</evidence>
<keyword evidence="6 7" id="KW-0472">Membrane</keyword>
<evidence type="ECO:0000313" key="9">
    <source>
        <dbReference type="Proteomes" id="UP000594262"/>
    </source>
</evidence>
<evidence type="ECO:0000256" key="2">
    <source>
        <dbReference type="ARBA" id="ARBA00004234"/>
    </source>
</evidence>
<dbReference type="GO" id="GO:0016020">
    <property type="term" value="C:membrane"/>
    <property type="evidence" value="ECO:0007669"/>
    <property type="project" value="UniProtKB-SubCell"/>
</dbReference>
<dbReference type="InterPro" id="IPR004895">
    <property type="entry name" value="Prenylated_rab_accept_PRA1"/>
</dbReference>
<dbReference type="GeneID" id="136822962"/>
<sequence>MAANIDLDKISGEIENALTTDISEENKSKLSKIKDWFKERRSEVKPWGEFFNTRKFVRPSNASEATSRLVSNVRVYQANYIMICMLMTFYCILTSPLLLIGLTMSVGGCLYISTKGQGKTIKLFGKEFSTIQQYGLVFLICMPLFFFASAGSTVFWIIGASMVIIGAHAVMLSASTTPTPLDMEMEGVETMK</sequence>
<proteinExistence type="inferred from homology"/>
<dbReference type="GO" id="GO:0008021">
    <property type="term" value="C:synaptic vesicle"/>
    <property type="evidence" value="ECO:0007669"/>
    <property type="project" value="UniProtKB-SubCell"/>
</dbReference>
<comment type="subcellular location">
    <subcellularLocation>
        <location evidence="2">Cytoplasmic vesicle</location>
        <location evidence="2">Secretory vesicle</location>
        <location evidence="2">Synaptic vesicle</location>
    </subcellularLocation>
    <subcellularLocation>
        <location evidence="1 7">Membrane</location>
        <topology evidence="1 7">Multi-pass membrane protein</topology>
    </subcellularLocation>
</comment>
<reference evidence="8" key="1">
    <citation type="submission" date="2021-01" db="UniProtKB">
        <authorList>
            <consortium name="EnsemblMetazoa"/>
        </authorList>
    </citation>
    <scope>IDENTIFICATION</scope>
</reference>